<sequence>MLVLVTVSMALFGYTTWSVLTTTVLDRRHDVLVNAALLGASGLTVLGWFGYAVTISI</sequence>
<keyword evidence="1" id="KW-0472">Membrane</keyword>
<evidence type="ECO:0000256" key="1">
    <source>
        <dbReference type="SAM" id="Phobius"/>
    </source>
</evidence>
<organism evidence="2 3">
    <name type="scientific">Plantactinospora solaniradicis</name>
    <dbReference type="NCBI Taxonomy" id="1723736"/>
    <lineage>
        <taxon>Bacteria</taxon>
        <taxon>Bacillati</taxon>
        <taxon>Actinomycetota</taxon>
        <taxon>Actinomycetes</taxon>
        <taxon>Micromonosporales</taxon>
        <taxon>Micromonosporaceae</taxon>
        <taxon>Plantactinospora</taxon>
    </lineage>
</organism>
<proteinExistence type="predicted"/>
<feature type="transmembrane region" description="Helical" evidence="1">
    <location>
        <begin position="31"/>
        <end position="53"/>
    </location>
</feature>
<evidence type="ECO:0000313" key="3">
    <source>
        <dbReference type="Proteomes" id="UP001596203"/>
    </source>
</evidence>
<dbReference type="Proteomes" id="UP001596203">
    <property type="component" value="Unassembled WGS sequence"/>
</dbReference>
<name>A0ABW1K7K8_9ACTN</name>
<evidence type="ECO:0000313" key="2">
    <source>
        <dbReference type="EMBL" id="MFC6016268.1"/>
    </source>
</evidence>
<keyword evidence="3" id="KW-1185">Reference proteome</keyword>
<dbReference type="EMBL" id="JBHSPR010000007">
    <property type="protein sequence ID" value="MFC6016268.1"/>
    <property type="molecule type" value="Genomic_DNA"/>
</dbReference>
<comment type="caution">
    <text evidence="2">The sequence shown here is derived from an EMBL/GenBank/DDBJ whole genome shotgun (WGS) entry which is preliminary data.</text>
</comment>
<keyword evidence="1" id="KW-0812">Transmembrane</keyword>
<keyword evidence="1" id="KW-1133">Transmembrane helix</keyword>
<reference evidence="3" key="1">
    <citation type="journal article" date="2019" name="Int. J. Syst. Evol. Microbiol.">
        <title>The Global Catalogue of Microorganisms (GCM) 10K type strain sequencing project: providing services to taxonomists for standard genome sequencing and annotation.</title>
        <authorList>
            <consortium name="The Broad Institute Genomics Platform"/>
            <consortium name="The Broad Institute Genome Sequencing Center for Infectious Disease"/>
            <person name="Wu L."/>
            <person name="Ma J."/>
        </authorList>
    </citation>
    <scope>NUCLEOTIDE SEQUENCE [LARGE SCALE GENOMIC DNA]</scope>
    <source>
        <strain evidence="3">ZS-35-S2</strain>
    </source>
</reference>
<gene>
    <name evidence="2" type="ORF">ACFP2T_08665</name>
</gene>
<accession>A0ABW1K7K8</accession>
<protein>
    <submittedName>
        <fullName evidence="2">Uncharacterized protein</fullName>
    </submittedName>
</protein>
<dbReference type="RefSeq" id="WP_377419478.1">
    <property type="nucleotide sequence ID" value="NZ_JBHSPR010000007.1"/>
</dbReference>